<dbReference type="PANTHER" id="PTHR43155">
    <property type="entry name" value="CYCLIC DI-GMP PHOSPHODIESTERASE PA4108-RELATED"/>
    <property type="match status" value="1"/>
</dbReference>
<keyword evidence="3" id="KW-0378">Hydrolase</keyword>
<protein>
    <submittedName>
        <fullName evidence="3">HD-GYP domain-containing protein</fullName>
        <ecNumber evidence="3">3.1.4.-</ecNumber>
    </submittedName>
</protein>
<evidence type="ECO:0000313" key="3">
    <source>
        <dbReference type="EMBL" id="MFD1020489.1"/>
    </source>
</evidence>
<organism evidence="3 4">
    <name type="scientific">Thalassobacillus hwangdonensis</name>
    <dbReference type="NCBI Taxonomy" id="546108"/>
    <lineage>
        <taxon>Bacteria</taxon>
        <taxon>Bacillati</taxon>
        <taxon>Bacillota</taxon>
        <taxon>Bacilli</taxon>
        <taxon>Bacillales</taxon>
        <taxon>Bacillaceae</taxon>
        <taxon>Thalassobacillus</taxon>
    </lineage>
</organism>
<evidence type="ECO:0000259" key="2">
    <source>
        <dbReference type="PROSITE" id="PS51832"/>
    </source>
</evidence>
<dbReference type="RefSeq" id="WP_386062194.1">
    <property type="nucleotide sequence ID" value="NZ_JBHTKL010000005.1"/>
</dbReference>
<name>A0ABW3L331_9BACI</name>
<gene>
    <name evidence="3" type="ORF">ACFQ2J_14975</name>
</gene>
<sequence length="359" mass="40684">MRLVERTALKAGHKLGKSVLNENGKVLINHGVELSDRMIQRLGEMEITYVYIQDNDTEDILVDSPISEELRNDARKKIKRTFEEVKGLTNKHEPFIHEKVGFKMRSVVRDILSELQQNREVISLLSDVFTYDDYILTHSMNVTIYALALARELGYSQKELEEIGIGAILHDVGKLGVPKDILLKPGKLSNDEFEKIKHHCEEGFNILRKSATIPLVAAHCAYQHHERLDGSGYPRGIKEHEIHRYAKVLAIADVFDAVTSNRVYRNAMLPHEGLEVLYSGSDHLFAKPMLEAFRRCVAVYPNGLTVELSNGQHGVVSRQNKHLCDRPIVRVLSDGKPFELDLSEQLNVVITKCHTTFAS</sequence>
<comment type="caution">
    <text evidence="3">The sequence shown here is derived from an EMBL/GenBank/DDBJ whole genome shotgun (WGS) entry which is preliminary data.</text>
</comment>
<dbReference type="EMBL" id="JBHTKL010000005">
    <property type="protein sequence ID" value="MFD1020489.1"/>
    <property type="molecule type" value="Genomic_DNA"/>
</dbReference>
<dbReference type="SUPFAM" id="SSF109604">
    <property type="entry name" value="HD-domain/PDEase-like"/>
    <property type="match status" value="1"/>
</dbReference>
<dbReference type="SMART" id="SM00471">
    <property type="entry name" value="HDc"/>
    <property type="match status" value="1"/>
</dbReference>
<dbReference type="Gene3D" id="1.10.3210.10">
    <property type="entry name" value="Hypothetical protein af1432"/>
    <property type="match status" value="1"/>
</dbReference>
<evidence type="ECO:0000313" key="4">
    <source>
        <dbReference type="Proteomes" id="UP001596990"/>
    </source>
</evidence>
<dbReference type="EC" id="3.1.4.-" evidence="3"/>
<dbReference type="InterPro" id="IPR006674">
    <property type="entry name" value="HD_domain"/>
</dbReference>
<accession>A0ABW3L331</accession>
<dbReference type="CDD" id="cd00077">
    <property type="entry name" value="HDc"/>
    <property type="match status" value="1"/>
</dbReference>
<dbReference type="PANTHER" id="PTHR43155:SF2">
    <property type="entry name" value="CYCLIC DI-GMP PHOSPHODIESTERASE PA4108"/>
    <property type="match status" value="1"/>
</dbReference>
<dbReference type="Pfam" id="PF13487">
    <property type="entry name" value="HD_5"/>
    <property type="match status" value="1"/>
</dbReference>
<reference evidence="4" key="1">
    <citation type="journal article" date="2019" name="Int. J. Syst. Evol. Microbiol.">
        <title>The Global Catalogue of Microorganisms (GCM) 10K type strain sequencing project: providing services to taxonomists for standard genome sequencing and annotation.</title>
        <authorList>
            <consortium name="The Broad Institute Genomics Platform"/>
            <consortium name="The Broad Institute Genome Sequencing Center for Infectious Disease"/>
            <person name="Wu L."/>
            <person name="Ma J."/>
        </authorList>
    </citation>
    <scope>NUCLEOTIDE SEQUENCE [LARGE SCALE GENOMIC DNA]</scope>
    <source>
        <strain evidence="4">CCUG 56607</strain>
    </source>
</reference>
<dbReference type="Proteomes" id="UP001596990">
    <property type="component" value="Unassembled WGS sequence"/>
</dbReference>
<evidence type="ECO:0000259" key="1">
    <source>
        <dbReference type="PROSITE" id="PS51831"/>
    </source>
</evidence>
<dbReference type="PROSITE" id="PS51831">
    <property type="entry name" value="HD"/>
    <property type="match status" value="1"/>
</dbReference>
<feature type="domain" description="HD" evidence="1">
    <location>
        <begin position="135"/>
        <end position="258"/>
    </location>
</feature>
<dbReference type="NCBIfam" id="TIGR00277">
    <property type="entry name" value="HDIG"/>
    <property type="match status" value="1"/>
</dbReference>
<dbReference type="InterPro" id="IPR037522">
    <property type="entry name" value="HD_GYP_dom"/>
</dbReference>
<dbReference type="GO" id="GO:0016787">
    <property type="term" value="F:hydrolase activity"/>
    <property type="evidence" value="ECO:0007669"/>
    <property type="project" value="UniProtKB-KW"/>
</dbReference>
<dbReference type="InterPro" id="IPR003607">
    <property type="entry name" value="HD/PDEase_dom"/>
</dbReference>
<dbReference type="InterPro" id="IPR006675">
    <property type="entry name" value="HDIG_dom"/>
</dbReference>
<feature type="domain" description="HD-GYP" evidence="2">
    <location>
        <begin position="113"/>
        <end position="309"/>
    </location>
</feature>
<keyword evidence="4" id="KW-1185">Reference proteome</keyword>
<proteinExistence type="predicted"/>
<dbReference type="PROSITE" id="PS51832">
    <property type="entry name" value="HD_GYP"/>
    <property type="match status" value="1"/>
</dbReference>